<feature type="domain" description="HTH araC/xylS-type" evidence="4">
    <location>
        <begin position="233"/>
        <end position="333"/>
    </location>
</feature>
<dbReference type="PROSITE" id="PS00041">
    <property type="entry name" value="HTH_ARAC_FAMILY_1"/>
    <property type="match status" value="1"/>
</dbReference>
<dbReference type="PROSITE" id="PS01124">
    <property type="entry name" value="HTH_ARAC_FAMILY_2"/>
    <property type="match status" value="1"/>
</dbReference>
<dbReference type="PANTHER" id="PTHR46796">
    <property type="entry name" value="HTH-TYPE TRANSCRIPTIONAL ACTIVATOR RHAS-RELATED"/>
    <property type="match status" value="1"/>
</dbReference>
<dbReference type="HOGENOM" id="CLU_823142_0_0_3"/>
<keyword evidence="6" id="KW-1185">Reference proteome</keyword>
<dbReference type="EMBL" id="CP002199">
    <property type="protein sequence ID" value="ADN17607.1"/>
    <property type="molecule type" value="Genomic_DNA"/>
</dbReference>
<protein>
    <submittedName>
        <fullName evidence="5">Transcriptional regulator, AraC family</fullName>
    </submittedName>
</protein>
<dbReference type="Pfam" id="PF12833">
    <property type="entry name" value="HTH_18"/>
    <property type="match status" value="1"/>
</dbReference>
<dbReference type="OrthoDB" id="7544370at2"/>
<name>E0UKX7_GLOV7</name>
<keyword evidence="3" id="KW-0804">Transcription</keyword>
<dbReference type="InterPro" id="IPR050204">
    <property type="entry name" value="AraC_XylS_family_regulators"/>
</dbReference>
<dbReference type="GO" id="GO:0043565">
    <property type="term" value="F:sequence-specific DNA binding"/>
    <property type="evidence" value="ECO:0007669"/>
    <property type="project" value="InterPro"/>
</dbReference>
<keyword evidence="5" id="KW-0614">Plasmid</keyword>
<dbReference type="InterPro" id="IPR009057">
    <property type="entry name" value="Homeodomain-like_sf"/>
</dbReference>
<evidence type="ECO:0000256" key="3">
    <source>
        <dbReference type="ARBA" id="ARBA00023163"/>
    </source>
</evidence>
<evidence type="ECO:0000256" key="1">
    <source>
        <dbReference type="ARBA" id="ARBA00023015"/>
    </source>
</evidence>
<geneLocation type="plasmid" evidence="5 6">
    <name>Cy782201</name>
</geneLocation>
<dbReference type="InterPro" id="IPR018060">
    <property type="entry name" value="HTH_AraC"/>
</dbReference>
<dbReference type="KEGG" id="cyj:Cyan7822_5746"/>
<dbReference type="PANTHER" id="PTHR46796:SF12">
    <property type="entry name" value="HTH-TYPE DNA-BINDING TRANSCRIPTIONAL ACTIVATOR EUTR"/>
    <property type="match status" value="1"/>
</dbReference>
<gene>
    <name evidence="5" type="ordered locus">Cyan7822_5746</name>
</gene>
<dbReference type="Proteomes" id="UP000008206">
    <property type="component" value="Plasmid Cy782201"/>
</dbReference>
<sequence length="337" mass="39647">MKNRDRIFEFSNLSLRHYYKLDGDELCQRMKPIEVESWQLSLGQFEGTVSQIIGDGVQMDLHQYNSLMRYKGVSLRTWQFGLPVKRQLIMFEHKYELEDNYILICPPQVGFMGVEKHFHGTYIFAFSLERLQYLCETLHLPEPEKFLGCANSFPRVVACSPTQMSQLRQSFEQLYQIFWTFNCKCHLQKDTLLINYLKEKLEEEIAENLLLTVATSQNIKLKKVIIKRSCVLKQVEDFMMNNLTAEISCNDICQTVGVSKRTLEYIFKEYYNITPKAYFKRLRLNYLRQCLRENYPQSNISEIAENLGFFHRGHLAADYQKLFGELPSDTVKVPGQN</sequence>
<dbReference type="AlphaFoldDB" id="E0UKX7"/>
<evidence type="ECO:0000313" key="5">
    <source>
        <dbReference type="EMBL" id="ADN17607.1"/>
    </source>
</evidence>
<evidence type="ECO:0000313" key="6">
    <source>
        <dbReference type="Proteomes" id="UP000008206"/>
    </source>
</evidence>
<dbReference type="InterPro" id="IPR018062">
    <property type="entry name" value="HTH_AraC-typ_CS"/>
</dbReference>
<keyword evidence="2" id="KW-0238">DNA-binding</keyword>
<reference evidence="6" key="1">
    <citation type="journal article" date="2011" name="MBio">
        <title>Novel metabolic attributes of the genus Cyanothece, comprising a group of unicellular nitrogen-fixing Cyanobacteria.</title>
        <authorList>
            <person name="Bandyopadhyay A."/>
            <person name="Elvitigala T."/>
            <person name="Welsh E."/>
            <person name="Stockel J."/>
            <person name="Liberton M."/>
            <person name="Min H."/>
            <person name="Sherman L.A."/>
            <person name="Pakrasi H.B."/>
        </authorList>
    </citation>
    <scope>NUCLEOTIDE SEQUENCE [LARGE SCALE GENOMIC DNA]</scope>
    <source>
        <strain evidence="6">PCC 7822</strain>
        <plasmid evidence="6">Cy782201</plasmid>
    </source>
</reference>
<dbReference type="Gene3D" id="1.10.10.60">
    <property type="entry name" value="Homeodomain-like"/>
    <property type="match status" value="1"/>
</dbReference>
<accession>E0UKX7</accession>
<dbReference type="SMART" id="SM00342">
    <property type="entry name" value="HTH_ARAC"/>
    <property type="match status" value="1"/>
</dbReference>
<evidence type="ECO:0000259" key="4">
    <source>
        <dbReference type="PROSITE" id="PS01124"/>
    </source>
</evidence>
<dbReference type="SUPFAM" id="SSF46689">
    <property type="entry name" value="Homeodomain-like"/>
    <property type="match status" value="1"/>
</dbReference>
<dbReference type="GO" id="GO:0003700">
    <property type="term" value="F:DNA-binding transcription factor activity"/>
    <property type="evidence" value="ECO:0007669"/>
    <property type="project" value="InterPro"/>
</dbReference>
<evidence type="ECO:0000256" key="2">
    <source>
        <dbReference type="ARBA" id="ARBA00023125"/>
    </source>
</evidence>
<dbReference type="RefSeq" id="WP_013334357.1">
    <property type="nucleotide sequence ID" value="NC_014533.1"/>
</dbReference>
<organism evidence="5 6">
    <name type="scientific">Gloeothece verrucosa (strain PCC 7822)</name>
    <name type="common">Cyanothece sp. (strain PCC 7822)</name>
    <dbReference type="NCBI Taxonomy" id="497965"/>
    <lineage>
        <taxon>Bacteria</taxon>
        <taxon>Bacillati</taxon>
        <taxon>Cyanobacteriota</taxon>
        <taxon>Cyanophyceae</taxon>
        <taxon>Oscillatoriophycideae</taxon>
        <taxon>Chroococcales</taxon>
        <taxon>Aphanothecaceae</taxon>
        <taxon>Gloeothece</taxon>
        <taxon>Gloeothece verrucosa</taxon>
    </lineage>
</organism>
<keyword evidence="1" id="KW-0805">Transcription regulation</keyword>
<proteinExistence type="predicted"/>